<reference evidence="1" key="1">
    <citation type="submission" date="2022-01" db="EMBL/GenBank/DDBJ databases">
        <authorList>
            <person name="Braso-Vives M."/>
        </authorList>
    </citation>
    <scope>NUCLEOTIDE SEQUENCE</scope>
</reference>
<dbReference type="OrthoDB" id="10015792at2759"/>
<keyword evidence="2" id="KW-1185">Reference proteome</keyword>
<dbReference type="AlphaFoldDB" id="A0A8J9ZGA5"/>
<evidence type="ECO:0000313" key="1">
    <source>
        <dbReference type="EMBL" id="CAH1254087.1"/>
    </source>
</evidence>
<dbReference type="PANTHER" id="PTHR12044:SF14">
    <property type="entry name" value="MEIOTIC DOUBLE-STRANDED BREAK FORMATION PROTEIN 1"/>
    <property type="match status" value="1"/>
</dbReference>
<proteinExistence type="predicted"/>
<gene>
    <name evidence="1" type="primary">MEI1</name>
    <name evidence="1" type="ORF">BLAG_LOCUS13627</name>
</gene>
<dbReference type="Gene3D" id="1.25.10.10">
    <property type="entry name" value="Leucine-rich Repeat Variant"/>
    <property type="match status" value="1"/>
</dbReference>
<dbReference type="InterPro" id="IPR016024">
    <property type="entry name" value="ARM-type_fold"/>
</dbReference>
<dbReference type="GO" id="GO:0007127">
    <property type="term" value="P:meiosis I"/>
    <property type="evidence" value="ECO:0007669"/>
    <property type="project" value="TreeGrafter"/>
</dbReference>
<dbReference type="InterPro" id="IPR011989">
    <property type="entry name" value="ARM-like"/>
</dbReference>
<dbReference type="EMBL" id="OV696687">
    <property type="protein sequence ID" value="CAH1254087.1"/>
    <property type="molecule type" value="Genomic_DNA"/>
</dbReference>
<accession>A0A8J9ZGA5</accession>
<dbReference type="SUPFAM" id="SSF48371">
    <property type="entry name" value="ARM repeat"/>
    <property type="match status" value="1"/>
</dbReference>
<dbReference type="Proteomes" id="UP000838412">
    <property type="component" value="Chromosome 2"/>
</dbReference>
<evidence type="ECO:0000313" key="2">
    <source>
        <dbReference type="Proteomes" id="UP000838412"/>
    </source>
</evidence>
<dbReference type="PANTHER" id="PTHR12044">
    <property type="entry name" value="BCL2 INTERACTING MEDIATOR OF CELL DEATH"/>
    <property type="match status" value="1"/>
</dbReference>
<dbReference type="InterPro" id="IPR052133">
    <property type="entry name" value="Immune_Signaling-Apoptosis_Reg"/>
</dbReference>
<protein>
    <submittedName>
        <fullName evidence="1">MEI1 protein</fullName>
    </submittedName>
</protein>
<organism evidence="1 2">
    <name type="scientific">Branchiostoma lanceolatum</name>
    <name type="common">Common lancelet</name>
    <name type="synonym">Amphioxus lanceolatum</name>
    <dbReference type="NCBI Taxonomy" id="7740"/>
    <lineage>
        <taxon>Eukaryota</taxon>
        <taxon>Metazoa</taxon>
        <taxon>Chordata</taxon>
        <taxon>Cephalochordata</taxon>
        <taxon>Leptocardii</taxon>
        <taxon>Amphioxiformes</taxon>
        <taxon>Branchiostomatidae</taxon>
        <taxon>Branchiostoma</taxon>
    </lineage>
</organism>
<sequence>MEGRYGALFTGSHDEHDPVWQLQTGLSSTVCLVCALETLEDPQVLVIKKCAFLSQIANLLKTQHREALAEMLLMDDKIAISLLTTILQLLPSENENLSATVVDTAAQLCCLLKSEEIAYFVLEHVSTQVLQLASFQTSLPGLVLLGRLLNGIPPLAQKMGHDMTLLDYLVTGLDYPDRKIKSAILFLLAKVYASVEDVDHPDWVAFMRDISPSLLSILVKEEATDVLTNGMGLLLTLLDHPDNIRVLVQEVSVPLEQDVGGRVTLCSSLRKMVMAPDTNIQVAGVRAVSTILQHILDGNLEPDFANLLLNGDIAEFLFEALATTSEQLLDSIFQSLLMFADFDAFFKKGHTLYGIDAVVRGVHQSLKSATTSVQCCGFQLLAKILSSQSSNTSLLSNSAGYQQFVQLFVSGLQTCNADLVVDVLPAVSAFLRRDHQPSPVPYADLQNVLALVVKNIKGWPMMQDSPVCETLVKAQTQSHIVGNSHMSKMQKLLQEGLKVFHSAWNLVAVCKEDPLADESIFAPPESQSSDGSGRSFSTKVGSFLQFLFQQTDEGFIPLVMQNLQYITDRQVFVHIFSILNLQYQLIPDTMSVLSCKLASSCFLRLSLEVKAKFCTGDSGDTLKQAANLFIRKLLSVLLMIGTEKEMACSVAEEENFLAKELLPILAHINGEPQSLLTLLMEKSDLENTDRECLVHRVHKACMAILYYSYLYNDRMVDELSLHKVLLVCLDQEPLRLFPLYTMKHFIFLLAVSTPMSDSSYLDTCSSPLTQFLAEIKEPLMLYTHCQELLEWCFRSSELANVIGAVFMESWLWNKRCADQTMCETAMYQTQEAQNNEFLSKLLIRNSAASSCLMDLIGQGKGEVVTQALYILQSIVFSTSAENPCFQTLLNYKLPNILLKLLASYKQEVDHTVAVVLQLVCHGQVYEQLTDNLNLKLVHQVVSTITKYAISGEVLLASLNYLTVLLVGTSMRKDTRLLAILLSNDAILMLVQDLLSGNTFRIQYQKTRP</sequence>
<name>A0A8J9ZGA5_BRALA</name>